<sequence length="236" mass="26925">MTKAIADKAGLKDCPALMDHPVARALVRDAHHRMYRWPAGFAGYRADLTLNDEGRILKGAVQLIPRKDTTVELPGADPANQEWVRERLWTQGMHLAHTTFEEGDGRYVLSFDPEEDPAGLHPRGRRVLLTGGRLDSWYRIKHCQYTQIGRITPMTERRVNTIERYGQAPDGRQYSSHYVMTYFTLDGASVVGMESYVNEYKDVQGVWLPLCRRVSFGERGLVRTRVIELSNHEVLA</sequence>
<organism evidence="1 2">
    <name type="scientific">Nitrospira tepida</name>
    <dbReference type="NCBI Taxonomy" id="2973512"/>
    <lineage>
        <taxon>Bacteria</taxon>
        <taxon>Pseudomonadati</taxon>
        <taxon>Nitrospirota</taxon>
        <taxon>Nitrospiria</taxon>
        <taxon>Nitrospirales</taxon>
        <taxon>Nitrospiraceae</taxon>
        <taxon>Nitrospira</taxon>
    </lineage>
</organism>
<reference evidence="1" key="1">
    <citation type="submission" date="2022-10" db="EMBL/GenBank/DDBJ databases">
        <authorList>
            <person name="Koch H."/>
        </authorList>
    </citation>
    <scope>NUCLEOTIDE SEQUENCE</scope>
    <source>
        <strain evidence="1">DNF</strain>
    </source>
</reference>
<dbReference type="InterPro" id="IPR021809">
    <property type="entry name" value="DUF3386"/>
</dbReference>
<proteinExistence type="predicted"/>
<dbReference type="AlphaFoldDB" id="A0AA86N0X8"/>
<evidence type="ECO:0008006" key="3">
    <source>
        <dbReference type="Google" id="ProtNLM"/>
    </source>
</evidence>
<evidence type="ECO:0000313" key="1">
    <source>
        <dbReference type="EMBL" id="CAI4032634.1"/>
    </source>
</evidence>
<evidence type="ECO:0000313" key="2">
    <source>
        <dbReference type="Proteomes" id="UP001179121"/>
    </source>
</evidence>
<dbReference type="Pfam" id="PF11866">
    <property type="entry name" value="DUF3386"/>
    <property type="match status" value="1"/>
</dbReference>
<gene>
    <name evidence="1" type="ORF">DNFV4_03064</name>
</gene>
<dbReference type="KEGG" id="nti:DNFV4_03064"/>
<keyword evidence="2" id="KW-1185">Reference proteome</keyword>
<accession>A0AA86N0X8</accession>
<dbReference type="Proteomes" id="UP001179121">
    <property type="component" value="Chromosome"/>
</dbReference>
<protein>
    <recommendedName>
        <fullName evidence="3">DUF3386 family protein</fullName>
    </recommendedName>
</protein>
<name>A0AA86N0X8_9BACT</name>
<dbReference type="EMBL" id="OX365700">
    <property type="protein sequence ID" value="CAI4032634.1"/>
    <property type="molecule type" value="Genomic_DNA"/>
</dbReference>
<dbReference type="RefSeq" id="WP_289269355.1">
    <property type="nucleotide sequence ID" value="NZ_OX365700.1"/>
</dbReference>